<keyword evidence="2" id="KW-1185">Reference proteome</keyword>
<accession>A0A1Q8YHX9</accession>
<evidence type="ECO:0000313" key="2">
    <source>
        <dbReference type="Proteomes" id="UP000185911"/>
    </source>
</evidence>
<gene>
    <name evidence="1" type="ORF">BLL52_0767</name>
</gene>
<dbReference type="AlphaFoldDB" id="A0A1Q8YHX9"/>
<reference evidence="1 2" key="1">
    <citation type="submission" date="2017-01" db="EMBL/GenBank/DDBJ databases">
        <title>Genome sequence of Rhodoferax antarcticus ANT.BR, a psychrophilic purple nonsulfur bacterium from an Antarctic microbial mat.</title>
        <authorList>
            <person name="Baker J."/>
            <person name="Riester C."/>
            <person name="Skinner B."/>
            <person name="Newell A."/>
            <person name="Swingley W."/>
            <person name="Madigan M."/>
            <person name="Jung D."/>
            <person name="Asao M."/>
            <person name="Chen M."/>
            <person name="Loughlin P."/>
            <person name="Pan H."/>
            <person name="Lin S."/>
            <person name="Li N."/>
            <person name="Shaw J."/>
            <person name="Prado M."/>
            <person name="Sherman C."/>
            <person name="Li X."/>
            <person name="Tang J."/>
            <person name="Blankenship R."/>
            <person name="Zhao T."/>
            <person name="Touchman J."/>
            <person name="Sattley M."/>
        </authorList>
    </citation>
    <scope>NUCLEOTIDE SEQUENCE [LARGE SCALE GENOMIC DNA]</scope>
    <source>
        <strain evidence="1 2">ANT.BR</strain>
    </source>
</reference>
<dbReference type="RefSeq" id="WP_338065721.1">
    <property type="nucleotide sequence ID" value="NZ_MSYM01000007.1"/>
</dbReference>
<sequence>MFNAAWLRHSEFRAGALDALGAAPGLAAWGLMTGVAMMNSGLSTFEALLMGVTTTPEPQLAQQAFLAGNCGVTWVS</sequence>
<dbReference type="EMBL" id="MSYM01000007">
    <property type="protein sequence ID" value="OLP07671.1"/>
    <property type="molecule type" value="Genomic_DNA"/>
</dbReference>
<proteinExistence type="predicted"/>
<dbReference type="Proteomes" id="UP000185911">
    <property type="component" value="Unassembled WGS sequence"/>
</dbReference>
<protein>
    <submittedName>
        <fullName evidence="1">Uncharacterized protein</fullName>
    </submittedName>
</protein>
<comment type="caution">
    <text evidence="1">The sequence shown here is derived from an EMBL/GenBank/DDBJ whole genome shotgun (WGS) entry which is preliminary data.</text>
</comment>
<name>A0A1Q8YHX9_9BURK</name>
<organism evidence="1 2">
    <name type="scientific">Rhodoferax antarcticus ANT.BR</name>
    <dbReference type="NCBI Taxonomy" id="1111071"/>
    <lineage>
        <taxon>Bacteria</taxon>
        <taxon>Pseudomonadati</taxon>
        <taxon>Pseudomonadota</taxon>
        <taxon>Betaproteobacteria</taxon>
        <taxon>Burkholderiales</taxon>
        <taxon>Comamonadaceae</taxon>
        <taxon>Rhodoferax</taxon>
    </lineage>
</organism>
<evidence type="ECO:0000313" key="1">
    <source>
        <dbReference type="EMBL" id="OLP07671.1"/>
    </source>
</evidence>